<organism evidence="3 4">
    <name type="scientific">Fonsecaea pedrosoi CBS 271.37</name>
    <dbReference type="NCBI Taxonomy" id="1442368"/>
    <lineage>
        <taxon>Eukaryota</taxon>
        <taxon>Fungi</taxon>
        <taxon>Dikarya</taxon>
        <taxon>Ascomycota</taxon>
        <taxon>Pezizomycotina</taxon>
        <taxon>Eurotiomycetes</taxon>
        <taxon>Chaetothyriomycetidae</taxon>
        <taxon>Chaetothyriales</taxon>
        <taxon>Herpotrichiellaceae</taxon>
        <taxon>Fonsecaea</taxon>
    </lineage>
</organism>
<name>A0A0D2GV98_9EURO</name>
<proteinExistence type="predicted"/>
<dbReference type="RefSeq" id="XP_013288711.1">
    <property type="nucleotide sequence ID" value="XM_013433257.1"/>
</dbReference>
<dbReference type="GeneID" id="25299781"/>
<dbReference type="HOGENOM" id="CLU_2775963_0_0_1"/>
<feature type="signal peptide" evidence="2">
    <location>
        <begin position="1"/>
        <end position="25"/>
    </location>
</feature>
<dbReference type="EMBL" id="KN846969">
    <property type="protein sequence ID" value="KIW84903.1"/>
    <property type="molecule type" value="Genomic_DNA"/>
</dbReference>
<feature type="region of interest" description="Disordered" evidence="1">
    <location>
        <begin position="22"/>
        <end position="69"/>
    </location>
</feature>
<keyword evidence="2" id="KW-0732">Signal</keyword>
<reference evidence="3 4" key="1">
    <citation type="submission" date="2015-01" db="EMBL/GenBank/DDBJ databases">
        <title>The Genome Sequence of Fonsecaea pedrosoi CBS 271.37.</title>
        <authorList>
            <consortium name="The Broad Institute Genomics Platform"/>
            <person name="Cuomo C."/>
            <person name="de Hoog S."/>
            <person name="Gorbushina A."/>
            <person name="Stielow B."/>
            <person name="Teixiera M."/>
            <person name="Abouelleil A."/>
            <person name="Chapman S.B."/>
            <person name="Priest M."/>
            <person name="Young S.K."/>
            <person name="Wortman J."/>
            <person name="Nusbaum C."/>
            <person name="Birren B."/>
        </authorList>
    </citation>
    <scope>NUCLEOTIDE SEQUENCE [LARGE SCALE GENOMIC DNA]</scope>
    <source>
        <strain evidence="3 4">CBS 271.37</strain>
    </source>
</reference>
<feature type="chain" id="PRO_5002243199" evidence="2">
    <location>
        <begin position="26"/>
        <end position="69"/>
    </location>
</feature>
<evidence type="ECO:0000313" key="4">
    <source>
        <dbReference type="Proteomes" id="UP000053029"/>
    </source>
</evidence>
<dbReference type="AlphaFoldDB" id="A0A0D2GV98"/>
<dbReference type="Proteomes" id="UP000053029">
    <property type="component" value="Unassembled WGS sequence"/>
</dbReference>
<keyword evidence="4" id="KW-1185">Reference proteome</keyword>
<dbReference type="VEuPathDB" id="FungiDB:Z517_00291"/>
<evidence type="ECO:0000256" key="2">
    <source>
        <dbReference type="SAM" id="SignalP"/>
    </source>
</evidence>
<protein>
    <submittedName>
        <fullName evidence="3">Uncharacterized protein</fullName>
    </submittedName>
</protein>
<evidence type="ECO:0000256" key="1">
    <source>
        <dbReference type="SAM" id="MobiDB-lite"/>
    </source>
</evidence>
<feature type="compositionally biased region" description="Polar residues" evidence="1">
    <location>
        <begin position="22"/>
        <end position="41"/>
    </location>
</feature>
<gene>
    <name evidence="3" type="ORF">Z517_00291</name>
</gene>
<evidence type="ECO:0000313" key="3">
    <source>
        <dbReference type="EMBL" id="KIW84903.1"/>
    </source>
</evidence>
<accession>A0A0D2GV98</accession>
<sequence>MATLLLLRSAVILHVYLTIENHSNTQEPTKNESGVSTTTQAGADARQASAIRGVQPLPGKEDSLYGCNL</sequence>